<gene>
    <name evidence="1" type="ORF">KOR42_22930</name>
</gene>
<organism evidence="1 2">
    <name type="scientific">Thalassoglobus neptunius</name>
    <dbReference type="NCBI Taxonomy" id="1938619"/>
    <lineage>
        <taxon>Bacteria</taxon>
        <taxon>Pseudomonadati</taxon>
        <taxon>Planctomycetota</taxon>
        <taxon>Planctomycetia</taxon>
        <taxon>Planctomycetales</taxon>
        <taxon>Planctomycetaceae</taxon>
        <taxon>Thalassoglobus</taxon>
    </lineage>
</organism>
<dbReference type="RefSeq" id="WP_146509621.1">
    <property type="nucleotide sequence ID" value="NZ_SIHI01000001.1"/>
</dbReference>
<reference evidence="1 2" key="1">
    <citation type="submission" date="2019-02" db="EMBL/GenBank/DDBJ databases">
        <title>Deep-cultivation of Planctomycetes and their phenomic and genomic characterization uncovers novel biology.</title>
        <authorList>
            <person name="Wiegand S."/>
            <person name="Jogler M."/>
            <person name="Boedeker C."/>
            <person name="Pinto D."/>
            <person name="Vollmers J."/>
            <person name="Rivas-Marin E."/>
            <person name="Kohn T."/>
            <person name="Peeters S.H."/>
            <person name="Heuer A."/>
            <person name="Rast P."/>
            <person name="Oberbeckmann S."/>
            <person name="Bunk B."/>
            <person name="Jeske O."/>
            <person name="Meyerdierks A."/>
            <person name="Storesund J.E."/>
            <person name="Kallscheuer N."/>
            <person name="Luecker S."/>
            <person name="Lage O.M."/>
            <person name="Pohl T."/>
            <person name="Merkel B.J."/>
            <person name="Hornburger P."/>
            <person name="Mueller R.-W."/>
            <person name="Bruemmer F."/>
            <person name="Labrenz M."/>
            <person name="Spormann A.M."/>
            <person name="Op Den Camp H."/>
            <person name="Overmann J."/>
            <person name="Amann R."/>
            <person name="Jetten M.S.M."/>
            <person name="Mascher T."/>
            <person name="Medema M.H."/>
            <person name="Devos D.P."/>
            <person name="Kaster A.-K."/>
            <person name="Ovreas L."/>
            <person name="Rohde M."/>
            <person name="Galperin M.Y."/>
            <person name="Jogler C."/>
        </authorList>
    </citation>
    <scope>NUCLEOTIDE SEQUENCE [LARGE SCALE GENOMIC DNA]</scope>
    <source>
        <strain evidence="1 2">KOR42</strain>
    </source>
</reference>
<comment type="caution">
    <text evidence="1">The sequence shown here is derived from an EMBL/GenBank/DDBJ whole genome shotgun (WGS) entry which is preliminary data.</text>
</comment>
<sequence>MANEGGGRAAGVTMPLQEGESLDVVLHIKPKTTSHRRCTLVVRDPNHVIDDVQFDRLKRTQT</sequence>
<dbReference type="Proteomes" id="UP000317243">
    <property type="component" value="Unassembled WGS sequence"/>
</dbReference>
<accession>A0A5C5X788</accession>
<evidence type="ECO:0000313" key="1">
    <source>
        <dbReference type="EMBL" id="TWT58906.1"/>
    </source>
</evidence>
<protein>
    <submittedName>
        <fullName evidence="1">Uncharacterized protein</fullName>
    </submittedName>
</protein>
<evidence type="ECO:0000313" key="2">
    <source>
        <dbReference type="Proteomes" id="UP000317243"/>
    </source>
</evidence>
<keyword evidence="2" id="KW-1185">Reference proteome</keyword>
<dbReference type="EMBL" id="SIHI01000001">
    <property type="protein sequence ID" value="TWT58906.1"/>
    <property type="molecule type" value="Genomic_DNA"/>
</dbReference>
<proteinExistence type="predicted"/>
<dbReference type="AlphaFoldDB" id="A0A5C5X788"/>
<name>A0A5C5X788_9PLAN</name>